<dbReference type="InterPro" id="IPR029026">
    <property type="entry name" value="tRNA_m1G_MTases_N"/>
</dbReference>
<dbReference type="SUPFAM" id="SSF75217">
    <property type="entry name" value="alpha/beta knot"/>
    <property type="match status" value="1"/>
</dbReference>
<dbReference type="GO" id="GO:0008173">
    <property type="term" value="F:RNA methyltransferase activity"/>
    <property type="evidence" value="ECO:0007669"/>
    <property type="project" value="InterPro"/>
</dbReference>
<gene>
    <name evidence="4" type="ORF">LCGC14_2147290</name>
</gene>
<evidence type="ECO:0000259" key="3">
    <source>
        <dbReference type="Pfam" id="PF00588"/>
    </source>
</evidence>
<feature type="domain" description="tRNA/rRNA methyltransferase SpoU type" evidence="3">
    <location>
        <begin position="13"/>
        <end position="118"/>
    </location>
</feature>
<accession>A0A0F9DWS6</accession>
<dbReference type="EMBL" id="LAZR01027281">
    <property type="protein sequence ID" value="KKL66209.1"/>
    <property type="molecule type" value="Genomic_DNA"/>
</dbReference>
<dbReference type="GO" id="GO:0006396">
    <property type="term" value="P:RNA processing"/>
    <property type="evidence" value="ECO:0007669"/>
    <property type="project" value="InterPro"/>
</dbReference>
<reference evidence="4" key="1">
    <citation type="journal article" date="2015" name="Nature">
        <title>Complex archaea that bridge the gap between prokaryotes and eukaryotes.</title>
        <authorList>
            <person name="Spang A."/>
            <person name="Saw J.H."/>
            <person name="Jorgensen S.L."/>
            <person name="Zaremba-Niedzwiedzka K."/>
            <person name="Martijn J."/>
            <person name="Lind A.E."/>
            <person name="van Eijk R."/>
            <person name="Schleper C."/>
            <person name="Guy L."/>
            <person name="Ettema T.J."/>
        </authorList>
    </citation>
    <scope>NUCLEOTIDE SEQUENCE</scope>
</reference>
<evidence type="ECO:0000256" key="2">
    <source>
        <dbReference type="ARBA" id="ARBA00022679"/>
    </source>
</evidence>
<dbReference type="AlphaFoldDB" id="A0A0F9DWS6"/>
<dbReference type="InterPro" id="IPR001537">
    <property type="entry name" value="SpoU_MeTrfase"/>
</dbReference>
<dbReference type="Pfam" id="PF00588">
    <property type="entry name" value="SpoU_methylase"/>
    <property type="match status" value="1"/>
</dbReference>
<evidence type="ECO:0000256" key="1">
    <source>
        <dbReference type="ARBA" id="ARBA00022603"/>
    </source>
</evidence>
<keyword evidence="2" id="KW-0808">Transferase</keyword>
<dbReference type="GO" id="GO:0032259">
    <property type="term" value="P:methylation"/>
    <property type="evidence" value="ECO:0007669"/>
    <property type="project" value="UniProtKB-KW"/>
</dbReference>
<name>A0A0F9DWS6_9ZZZZ</name>
<keyword evidence="1" id="KW-0489">Methyltransferase</keyword>
<evidence type="ECO:0000313" key="4">
    <source>
        <dbReference type="EMBL" id="KKL66209.1"/>
    </source>
</evidence>
<dbReference type="GO" id="GO:0003723">
    <property type="term" value="F:RNA binding"/>
    <property type="evidence" value="ECO:0007669"/>
    <property type="project" value="InterPro"/>
</dbReference>
<protein>
    <recommendedName>
        <fullName evidence="3">tRNA/rRNA methyltransferase SpoU type domain-containing protein</fullName>
    </recommendedName>
</protein>
<sequence length="128" mass="14830">MKNKGICGIGCIGMKNDMNYGTLFRSAQIFNADFLFLIGERFKKQSSDTMHSWKHMPVYSFVDFEDFDKHRPFNCELIGIEMCERSKPISEFKHPKQAIYLLGSEDNGISENVLSNVSKEYICREKEV</sequence>
<proteinExistence type="predicted"/>
<dbReference type="InterPro" id="IPR029028">
    <property type="entry name" value="Alpha/beta_knot_MTases"/>
</dbReference>
<comment type="caution">
    <text evidence="4">The sequence shown here is derived from an EMBL/GenBank/DDBJ whole genome shotgun (WGS) entry which is preliminary data.</text>
</comment>
<organism evidence="4">
    <name type="scientific">marine sediment metagenome</name>
    <dbReference type="NCBI Taxonomy" id="412755"/>
    <lineage>
        <taxon>unclassified sequences</taxon>
        <taxon>metagenomes</taxon>
        <taxon>ecological metagenomes</taxon>
    </lineage>
</organism>
<dbReference type="Gene3D" id="3.40.1280.10">
    <property type="match status" value="1"/>
</dbReference>